<dbReference type="EC" id="6.1.1.19" evidence="9"/>
<dbReference type="RefSeq" id="WP_377789773.1">
    <property type="nucleotide sequence ID" value="NZ_JBHLYQ010000083.1"/>
</dbReference>
<dbReference type="SMART" id="SM01016">
    <property type="entry name" value="Arg_tRNA_synt_N"/>
    <property type="match status" value="1"/>
</dbReference>
<evidence type="ECO:0000256" key="3">
    <source>
        <dbReference type="ARBA" id="ARBA00022598"/>
    </source>
</evidence>
<dbReference type="SUPFAM" id="SSF55190">
    <property type="entry name" value="Arginyl-tRNA synthetase (ArgRS), N-terminal 'additional' domain"/>
    <property type="match status" value="1"/>
</dbReference>
<feature type="domain" description="DALR anticodon binding" evidence="11">
    <location>
        <begin position="459"/>
        <end position="575"/>
    </location>
</feature>
<gene>
    <name evidence="9 13" type="primary">argS</name>
    <name evidence="13" type="ORF">ACFFRE_08870</name>
</gene>
<dbReference type="InterPro" id="IPR009080">
    <property type="entry name" value="tRNAsynth_Ia_anticodon-bd"/>
</dbReference>
<reference evidence="13 14" key="1">
    <citation type="submission" date="2024-09" db="EMBL/GenBank/DDBJ databases">
        <authorList>
            <person name="Sun Q."/>
            <person name="Mori K."/>
        </authorList>
    </citation>
    <scope>NUCLEOTIDE SEQUENCE [LARGE SCALE GENOMIC DNA]</scope>
    <source>
        <strain evidence="13 14">JCM 15389</strain>
    </source>
</reference>
<name>A0ABV6C3J2_9ACTN</name>
<evidence type="ECO:0000256" key="4">
    <source>
        <dbReference type="ARBA" id="ARBA00022741"/>
    </source>
</evidence>
<comment type="catalytic activity">
    <reaction evidence="8 9">
        <text>tRNA(Arg) + L-arginine + ATP = L-arginyl-tRNA(Arg) + AMP + diphosphate</text>
        <dbReference type="Rhea" id="RHEA:20301"/>
        <dbReference type="Rhea" id="RHEA-COMP:9658"/>
        <dbReference type="Rhea" id="RHEA-COMP:9673"/>
        <dbReference type="ChEBI" id="CHEBI:30616"/>
        <dbReference type="ChEBI" id="CHEBI:32682"/>
        <dbReference type="ChEBI" id="CHEBI:33019"/>
        <dbReference type="ChEBI" id="CHEBI:78442"/>
        <dbReference type="ChEBI" id="CHEBI:78513"/>
        <dbReference type="ChEBI" id="CHEBI:456215"/>
        <dbReference type="EC" id="6.1.1.19"/>
    </reaction>
</comment>
<comment type="caution">
    <text evidence="13">The sequence shown here is derived from an EMBL/GenBank/DDBJ whole genome shotgun (WGS) entry which is preliminary data.</text>
</comment>
<dbReference type="SMART" id="SM00836">
    <property type="entry name" value="DALR_1"/>
    <property type="match status" value="1"/>
</dbReference>
<dbReference type="PANTHER" id="PTHR11956">
    <property type="entry name" value="ARGINYL-TRNA SYNTHETASE"/>
    <property type="match status" value="1"/>
</dbReference>
<dbReference type="Gene3D" id="3.40.50.620">
    <property type="entry name" value="HUPs"/>
    <property type="match status" value="1"/>
</dbReference>
<evidence type="ECO:0000256" key="8">
    <source>
        <dbReference type="ARBA" id="ARBA00049339"/>
    </source>
</evidence>
<dbReference type="SUPFAM" id="SSF52374">
    <property type="entry name" value="Nucleotidylyl transferase"/>
    <property type="match status" value="1"/>
</dbReference>
<evidence type="ECO:0000313" key="13">
    <source>
        <dbReference type="EMBL" id="MFC0082255.1"/>
    </source>
</evidence>
<dbReference type="PRINTS" id="PR01038">
    <property type="entry name" value="TRNASYNTHARG"/>
</dbReference>
<organism evidence="13 14">
    <name type="scientific">Aciditerrimonas ferrireducens</name>
    <dbReference type="NCBI Taxonomy" id="667306"/>
    <lineage>
        <taxon>Bacteria</taxon>
        <taxon>Bacillati</taxon>
        <taxon>Actinomycetota</taxon>
        <taxon>Acidimicrobiia</taxon>
        <taxon>Acidimicrobiales</taxon>
        <taxon>Acidimicrobiaceae</taxon>
        <taxon>Aciditerrimonas</taxon>
    </lineage>
</organism>
<keyword evidence="7 9" id="KW-0030">Aminoacyl-tRNA synthetase</keyword>
<accession>A0ABV6C3J2</accession>
<dbReference type="InterPro" id="IPR035684">
    <property type="entry name" value="ArgRS_core"/>
</dbReference>
<evidence type="ECO:0000313" key="14">
    <source>
        <dbReference type="Proteomes" id="UP001589788"/>
    </source>
</evidence>
<dbReference type="PROSITE" id="PS00178">
    <property type="entry name" value="AA_TRNA_LIGASE_I"/>
    <property type="match status" value="1"/>
</dbReference>
<proteinExistence type="inferred from homology"/>
<keyword evidence="5 9" id="KW-0067">ATP-binding</keyword>
<dbReference type="Proteomes" id="UP001589788">
    <property type="component" value="Unassembled WGS sequence"/>
</dbReference>
<dbReference type="SUPFAM" id="SSF47323">
    <property type="entry name" value="Anticodon-binding domain of a subclass of class I aminoacyl-tRNA synthetases"/>
    <property type="match status" value="1"/>
</dbReference>
<dbReference type="GO" id="GO:0004814">
    <property type="term" value="F:arginine-tRNA ligase activity"/>
    <property type="evidence" value="ECO:0007669"/>
    <property type="project" value="UniProtKB-EC"/>
</dbReference>
<keyword evidence="14" id="KW-1185">Reference proteome</keyword>
<protein>
    <recommendedName>
        <fullName evidence="9">Arginine--tRNA ligase</fullName>
        <ecNumber evidence="9">6.1.1.19</ecNumber>
    </recommendedName>
    <alternativeName>
        <fullName evidence="9">Arginyl-tRNA synthetase</fullName>
        <shortName evidence="9">ArgRS</shortName>
    </alternativeName>
</protein>
<dbReference type="Pfam" id="PF03485">
    <property type="entry name" value="Arg_tRNA_synt_N"/>
    <property type="match status" value="1"/>
</dbReference>
<keyword evidence="6 9" id="KW-0648">Protein biosynthesis</keyword>
<dbReference type="Pfam" id="PF05746">
    <property type="entry name" value="DALR_1"/>
    <property type="match status" value="1"/>
</dbReference>
<dbReference type="InterPro" id="IPR001278">
    <property type="entry name" value="Arg-tRNA-ligase"/>
</dbReference>
<comment type="similarity">
    <text evidence="1 9 10">Belongs to the class-I aminoacyl-tRNA synthetase family.</text>
</comment>
<comment type="subcellular location">
    <subcellularLocation>
        <location evidence="9">Cytoplasm</location>
    </subcellularLocation>
</comment>
<keyword evidence="3 9" id="KW-0436">Ligase</keyword>
<evidence type="ECO:0000256" key="10">
    <source>
        <dbReference type="RuleBase" id="RU363038"/>
    </source>
</evidence>
<comment type="subunit">
    <text evidence="9">Monomer.</text>
</comment>
<evidence type="ECO:0000256" key="1">
    <source>
        <dbReference type="ARBA" id="ARBA00005594"/>
    </source>
</evidence>
<dbReference type="Pfam" id="PF00750">
    <property type="entry name" value="tRNA-synt_1d"/>
    <property type="match status" value="1"/>
</dbReference>
<keyword evidence="4 9" id="KW-0547">Nucleotide-binding</keyword>
<dbReference type="Gene3D" id="1.10.730.10">
    <property type="entry name" value="Isoleucyl-tRNA Synthetase, Domain 1"/>
    <property type="match status" value="1"/>
</dbReference>
<evidence type="ECO:0000259" key="12">
    <source>
        <dbReference type="SMART" id="SM01016"/>
    </source>
</evidence>
<evidence type="ECO:0000256" key="5">
    <source>
        <dbReference type="ARBA" id="ARBA00022840"/>
    </source>
</evidence>
<dbReference type="NCBIfam" id="TIGR00456">
    <property type="entry name" value="argS"/>
    <property type="match status" value="1"/>
</dbReference>
<dbReference type="InterPro" id="IPR036695">
    <property type="entry name" value="Arg-tRNA-synth_N_sf"/>
</dbReference>
<evidence type="ECO:0000256" key="9">
    <source>
        <dbReference type="HAMAP-Rule" id="MF_00123"/>
    </source>
</evidence>
<dbReference type="HAMAP" id="MF_00123">
    <property type="entry name" value="Arg_tRNA_synth"/>
    <property type="match status" value="1"/>
</dbReference>
<evidence type="ECO:0000256" key="2">
    <source>
        <dbReference type="ARBA" id="ARBA00022490"/>
    </source>
</evidence>
<dbReference type="Gene3D" id="3.30.1360.70">
    <property type="entry name" value="Arginyl tRNA synthetase N-terminal domain"/>
    <property type="match status" value="1"/>
</dbReference>
<evidence type="ECO:0000259" key="11">
    <source>
        <dbReference type="SMART" id="SM00836"/>
    </source>
</evidence>
<dbReference type="EMBL" id="JBHLYQ010000083">
    <property type="protein sequence ID" value="MFC0082255.1"/>
    <property type="molecule type" value="Genomic_DNA"/>
</dbReference>
<feature type="short sequence motif" description="'HIGH' region" evidence="9">
    <location>
        <begin position="119"/>
        <end position="129"/>
    </location>
</feature>
<dbReference type="CDD" id="cd07956">
    <property type="entry name" value="Anticodon_Ia_Arg"/>
    <property type="match status" value="1"/>
</dbReference>
<evidence type="ECO:0000256" key="6">
    <source>
        <dbReference type="ARBA" id="ARBA00022917"/>
    </source>
</evidence>
<dbReference type="PANTHER" id="PTHR11956:SF5">
    <property type="entry name" value="ARGININE--TRNA LIGASE, CYTOPLASMIC"/>
    <property type="match status" value="1"/>
</dbReference>
<dbReference type="InterPro" id="IPR001412">
    <property type="entry name" value="aa-tRNA-synth_I_CS"/>
</dbReference>
<dbReference type="InterPro" id="IPR008909">
    <property type="entry name" value="DALR_anticod-bd"/>
</dbReference>
<dbReference type="InterPro" id="IPR005148">
    <property type="entry name" value="Arg-tRNA-synth_N"/>
</dbReference>
<dbReference type="InterPro" id="IPR014729">
    <property type="entry name" value="Rossmann-like_a/b/a_fold"/>
</dbReference>
<feature type="domain" description="Arginyl tRNA synthetase N-terminal" evidence="12">
    <location>
        <begin position="2"/>
        <end position="83"/>
    </location>
</feature>
<evidence type="ECO:0000256" key="7">
    <source>
        <dbReference type="ARBA" id="ARBA00023146"/>
    </source>
</evidence>
<dbReference type="CDD" id="cd00671">
    <property type="entry name" value="ArgRS_core"/>
    <property type="match status" value="1"/>
</dbReference>
<keyword evidence="2 9" id="KW-0963">Cytoplasm</keyword>
<sequence>MPDLLQTLADRLAAAFAEVAPGADPVLRRSDRADFQANGALALAKRLGRPPQEVAEAVVEAADLGDLCERVEVSGPGFVNLTLAADALAGALATMGADDRLGVARSEPAERVVVDYSAPNVAKEMHVGHLRSTIIGDALVRVLGFLGHEVIRENHVGDWGTPFGMLIEHLLDLGEAAALKELSVGDLDAFYREARASFDADPAFRERSRRRVVLLQAKDPETLRLWQLLVAESVRAFQEVYDTLGVLLRPEDVVGESAYNDQLPEIVAELEAKGLLVEDQGARCVFPPGFTNREGQPLPLIVQKSDGGFGYAATDLAAIRDRVQRLGARRLLYVVGAPQAQHLQMCFAVARLAGWLPEAVDAEHVAFGSVLGTDGKMFRTRAGGTVKLADLLQEAVARAEAALAERGQEDEDPAARRAVARQLGIGAVKYADLATERTRDYVFDWDRMLAFEGNTGPYVQYAHARIRSIFRRAATDPPRRGTRPVLEAPEERALALALVAFPQTVAEVAHSAFPHRLCQFLSELASTFTAFYETCPVLRAETEERRQSRLALCDLTARVLAKGLDLLGIAAPERM</sequence>